<evidence type="ECO:0000256" key="2">
    <source>
        <dbReference type="ARBA" id="ARBA00023315"/>
    </source>
</evidence>
<organism evidence="4 5">
    <name type="scientific">Thalassospira xiamenensis M-5 = DSM 17429</name>
    <dbReference type="NCBI Taxonomy" id="1123366"/>
    <lineage>
        <taxon>Bacteria</taxon>
        <taxon>Pseudomonadati</taxon>
        <taxon>Pseudomonadota</taxon>
        <taxon>Alphaproteobacteria</taxon>
        <taxon>Rhodospirillales</taxon>
        <taxon>Thalassospiraceae</taxon>
        <taxon>Thalassospira</taxon>
    </lineage>
</organism>
<sequence>MTDIAITQLKTAKPTDVQAIGALVTQLSSTEPGFSLGNLKAMLADPSTTIFVARANEEIVGMTTLVIFRVATGLRAFIDDVVVMTTHQKRRLGERLVRAAINHATSHGIEKIDLTSRPSRETANRLYQRMGFERRETNVYRLKLKAGVVSPEP</sequence>
<dbReference type="GeneID" id="31928544"/>
<proteinExistence type="predicted"/>
<dbReference type="InterPro" id="IPR000182">
    <property type="entry name" value="GNAT_dom"/>
</dbReference>
<dbReference type="InterPro" id="IPR050832">
    <property type="entry name" value="Bact_Acetyltransf"/>
</dbReference>
<protein>
    <submittedName>
        <fullName evidence="4">N-acetyltransferase GCN5</fullName>
    </submittedName>
</protein>
<feature type="domain" description="N-acetyltransferase" evidence="3">
    <location>
        <begin position="7"/>
        <end position="147"/>
    </location>
</feature>
<dbReference type="Gene3D" id="3.40.630.30">
    <property type="match status" value="1"/>
</dbReference>
<keyword evidence="2" id="KW-0012">Acyltransferase</keyword>
<evidence type="ECO:0000313" key="4">
    <source>
        <dbReference type="EMBL" id="AJD52982.1"/>
    </source>
</evidence>
<dbReference type="RefSeq" id="WP_007092087.1">
    <property type="nucleotide sequence ID" value="NZ_CP004388.1"/>
</dbReference>
<dbReference type="EMBL" id="CP004388">
    <property type="protein sequence ID" value="AJD52982.1"/>
    <property type="molecule type" value="Genomic_DNA"/>
</dbReference>
<keyword evidence="1" id="KW-0808">Transferase</keyword>
<dbReference type="CDD" id="cd04301">
    <property type="entry name" value="NAT_SF"/>
    <property type="match status" value="1"/>
</dbReference>
<reference evidence="4 5" key="1">
    <citation type="journal article" date="2012" name="J. Bacteriol.">
        <title>Genome sequence of Thalassospira xiamenensis type strain M-5.</title>
        <authorList>
            <person name="Lai Q."/>
            <person name="Shao Z."/>
        </authorList>
    </citation>
    <scope>NUCLEOTIDE SEQUENCE [LARGE SCALE GENOMIC DNA]</scope>
    <source>
        <strain evidence="4 5">M-5</strain>
    </source>
</reference>
<evidence type="ECO:0000259" key="3">
    <source>
        <dbReference type="PROSITE" id="PS51186"/>
    </source>
</evidence>
<evidence type="ECO:0000313" key="5">
    <source>
        <dbReference type="Proteomes" id="UP000007127"/>
    </source>
</evidence>
<dbReference type="PANTHER" id="PTHR43877">
    <property type="entry name" value="AMINOALKYLPHOSPHONATE N-ACETYLTRANSFERASE-RELATED-RELATED"/>
    <property type="match status" value="1"/>
</dbReference>
<dbReference type="PROSITE" id="PS51186">
    <property type="entry name" value="GNAT"/>
    <property type="match status" value="1"/>
</dbReference>
<dbReference type="KEGG" id="txi:TH3_14350"/>
<dbReference type="InterPro" id="IPR016181">
    <property type="entry name" value="Acyl_CoA_acyltransferase"/>
</dbReference>
<dbReference type="SUPFAM" id="SSF55729">
    <property type="entry name" value="Acyl-CoA N-acyltransferases (Nat)"/>
    <property type="match status" value="1"/>
</dbReference>
<dbReference type="Proteomes" id="UP000007127">
    <property type="component" value="Chromosome"/>
</dbReference>
<dbReference type="AlphaFoldDB" id="A0AB72UFK9"/>
<dbReference type="Pfam" id="PF00583">
    <property type="entry name" value="Acetyltransf_1"/>
    <property type="match status" value="1"/>
</dbReference>
<dbReference type="GO" id="GO:0016747">
    <property type="term" value="F:acyltransferase activity, transferring groups other than amino-acyl groups"/>
    <property type="evidence" value="ECO:0007669"/>
    <property type="project" value="InterPro"/>
</dbReference>
<name>A0AB72UFK9_9PROT</name>
<accession>A0AB72UFK9</accession>
<gene>
    <name evidence="4" type="ORF">TH3_14350</name>
</gene>
<evidence type="ECO:0000256" key="1">
    <source>
        <dbReference type="ARBA" id="ARBA00022679"/>
    </source>
</evidence>